<accession>A0A6P3HG41</accession>
<dbReference type="InterPro" id="IPR058745">
    <property type="entry name" value="PWI_Topors"/>
</dbReference>
<feature type="region of interest" description="Disordered" evidence="4">
    <location>
        <begin position="693"/>
        <end position="740"/>
    </location>
</feature>
<feature type="region of interest" description="Disordered" evidence="4">
    <location>
        <begin position="610"/>
        <end position="664"/>
    </location>
</feature>
<feature type="region of interest" description="Disordered" evidence="4">
    <location>
        <begin position="443"/>
        <end position="475"/>
    </location>
</feature>
<feature type="compositionally biased region" description="Polar residues" evidence="4">
    <location>
        <begin position="302"/>
        <end position="314"/>
    </location>
</feature>
<protein>
    <recommendedName>
        <fullName evidence="2">RING-type E3 ubiquitin transferase</fullName>
        <ecNumber evidence="2">2.3.2.27</ecNumber>
    </recommendedName>
</protein>
<feature type="compositionally biased region" description="Basic and acidic residues" evidence="4">
    <location>
        <begin position="447"/>
        <end position="456"/>
    </location>
</feature>
<name>A0A6P3HG41_BISBB</name>
<evidence type="ECO:0000259" key="5">
    <source>
        <dbReference type="Pfam" id="PF26084"/>
    </source>
</evidence>
<evidence type="ECO:0000313" key="7">
    <source>
        <dbReference type="RefSeq" id="XP_010841903.1"/>
    </source>
</evidence>
<dbReference type="Proteomes" id="UP000515208">
    <property type="component" value="Unplaced"/>
</dbReference>
<evidence type="ECO:0000256" key="1">
    <source>
        <dbReference type="ARBA" id="ARBA00000900"/>
    </source>
</evidence>
<dbReference type="EC" id="2.3.2.27" evidence="2"/>
<gene>
    <name evidence="7" type="primary">LOC104991197</name>
</gene>
<evidence type="ECO:0000256" key="3">
    <source>
        <dbReference type="ARBA" id="ARBA00022679"/>
    </source>
</evidence>
<dbReference type="RefSeq" id="XP_010841903.1">
    <property type="nucleotide sequence ID" value="XM_010843601.1"/>
</dbReference>
<feature type="region of interest" description="Disordered" evidence="4">
    <location>
        <begin position="41"/>
        <end position="77"/>
    </location>
</feature>
<dbReference type="AlphaFoldDB" id="A0A6P3HG41"/>
<feature type="compositionally biased region" description="Polar residues" evidence="4">
    <location>
        <begin position="622"/>
        <end position="647"/>
    </location>
</feature>
<keyword evidence="3" id="KW-0808">Transferase</keyword>
<proteinExistence type="predicted"/>
<dbReference type="GeneID" id="104991197"/>
<dbReference type="GO" id="GO:0000209">
    <property type="term" value="P:protein polyubiquitination"/>
    <property type="evidence" value="ECO:0007669"/>
    <property type="project" value="TreeGrafter"/>
</dbReference>
<reference evidence="7" key="1">
    <citation type="submission" date="2025-08" db="UniProtKB">
        <authorList>
            <consortium name="RefSeq"/>
        </authorList>
    </citation>
    <scope>IDENTIFICATION</scope>
    <source>
        <tissue evidence="7">Blood</tissue>
    </source>
</reference>
<feature type="region of interest" description="Disordered" evidence="4">
    <location>
        <begin position="297"/>
        <end position="324"/>
    </location>
</feature>
<dbReference type="PANTHER" id="PTHR46077">
    <property type="entry name" value="E3 UBIQUITIN-PROTEIN LIGASE TOPORS"/>
    <property type="match status" value="1"/>
</dbReference>
<evidence type="ECO:0000256" key="2">
    <source>
        <dbReference type="ARBA" id="ARBA00012483"/>
    </source>
</evidence>
<comment type="catalytic activity">
    <reaction evidence="1">
        <text>S-ubiquitinyl-[E2 ubiquitin-conjugating enzyme]-L-cysteine + [acceptor protein]-L-lysine = [E2 ubiquitin-conjugating enzyme]-L-cysteine + N(6)-ubiquitinyl-[acceptor protein]-L-lysine.</text>
        <dbReference type="EC" id="2.3.2.27"/>
    </reaction>
</comment>
<keyword evidence="6" id="KW-1185">Reference proteome</keyword>
<dbReference type="GO" id="GO:0006513">
    <property type="term" value="P:protein monoubiquitination"/>
    <property type="evidence" value="ECO:0007669"/>
    <property type="project" value="TreeGrafter"/>
</dbReference>
<evidence type="ECO:0000313" key="6">
    <source>
        <dbReference type="Proteomes" id="UP000515208"/>
    </source>
</evidence>
<dbReference type="PANTHER" id="PTHR46077:SF3">
    <property type="entry name" value="TOPOISOMERASE I BINDING, ARGININE_SERINE-RICH LIKE"/>
    <property type="match status" value="1"/>
</dbReference>
<feature type="compositionally biased region" description="Basic and acidic residues" evidence="4">
    <location>
        <begin position="722"/>
        <end position="740"/>
    </location>
</feature>
<dbReference type="OrthoDB" id="21204at2759"/>
<sequence>MTVKYNLFMEMPLDFSSDCECPNCLENIQNGASWNPCSVNSDESLHSRQRNKSMPSSSMQCFPPQGCSARPEEGTKEDSVFLPSEEESYVVTSENHNLGINLEGLTKKIRPLRELTVQELLREFGDSRKFPPNSVSLGHFRDQVVMKFRRALYYSGIWVAHVQGYRFEKHLSANYFKRNPDCLHRLVPWLKRELTAVYGDYGYTVKNILSTILHHMTKYDLDSDSFINLLEPYLQQHTHHFLHEFISFVHSPYNMETYDQRAIYQFPTVSPWVGKKSVASAPVLPLPKDQAVLAPQHDIKQSKNTQGQRNNDQRPLSGMKAFPSGNSCLKKSEVPLLHHKAGSKIHAWLKDKSEPGDLKVTPSTNSVLLNWDILREKGPGSLNCKKNVKERKTERIKLFPGHAQDMGESETTARTFSSSAILNQEQPWKNSLKEKKALNVGQQTNFQKKEAEKNKCSDSSPRTFQRRLPRERSLINCKSRKRDPSWSCISETAVSSKREGRKLNSFRKKRMKYRQPFRFAEVGSHCSRGIQRQPKSSTQRSKSWCVGFTTRSISRESSNPSLRGSHRSERFTQNICCELSKEKKAHAYESNYGRPSSATIQYMKFRSNAGKRPKYPLKSEDSYQAGSHCNSPTCLQSQKLTSPSKQEMNPKKTFPSAKTRPVRHRRNKYHCLHTQTTEEVSDEIGDLNDLRQKSNLSECVPSRRRQMQKEKENPSLQKHHQAKSEQKGDKESETHRCKSF</sequence>
<evidence type="ECO:0000256" key="4">
    <source>
        <dbReference type="SAM" id="MobiDB-lite"/>
    </source>
</evidence>
<dbReference type="GO" id="GO:0061630">
    <property type="term" value="F:ubiquitin protein ligase activity"/>
    <property type="evidence" value="ECO:0007669"/>
    <property type="project" value="UniProtKB-EC"/>
</dbReference>
<organism evidence="6 7">
    <name type="scientific">Bison bison bison</name>
    <name type="common">North American plains bison</name>
    <dbReference type="NCBI Taxonomy" id="43346"/>
    <lineage>
        <taxon>Eukaryota</taxon>
        <taxon>Metazoa</taxon>
        <taxon>Chordata</taxon>
        <taxon>Craniata</taxon>
        <taxon>Vertebrata</taxon>
        <taxon>Euteleostomi</taxon>
        <taxon>Mammalia</taxon>
        <taxon>Eutheria</taxon>
        <taxon>Laurasiatheria</taxon>
        <taxon>Artiodactyla</taxon>
        <taxon>Ruminantia</taxon>
        <taxon>Pecora</taxon>
        <taxon>Bovidae</taxon>
        <taxon>Bovinae</taxon>
        <taxon>Bison</taxon>
    </lineage>
</organism>
<dbReference type="Pfam" id="PF26084">
    <property type="entry name" value="PWI_Topors"/>
    <property type="match status" value="1"/>
</dbReference>
<feature type="domain" description="Topors PWI-like" evidence="5">
    <location>
        <begin position="179"/>
        <end position="250"/>
    </location>
</feature>
<dbReference type="KEGG" id="bbis:104991197"/>